<keyword evidence="2" id="KW-1185">Reference proteome</keyword>
<evidence type="ECO:0000313" key="1">
    <source>
        <dbReference type="EMBL" id="KAG9227415.1"/>
    </source>
</evidence>
<proteinExistence type="predicted"/>
<dbReference type="Proteomes" id="UP000824881">
    <property type="component" value="Unassembled WGS sequence"/>
</dbReference>
<evidence type="ECO:0000313" key="2">
    <source>
        <dbReference type="Proteomes" id="UP000824881"/>
    </source>
</evidence>
<gene>
    <name evidence="1" type="ORF">CCMSSC00406_0004046</name>
</gene>
<comment type="caution">
    <text evidence="1">The sequence shown here is derived from an EMBL/GenBank/DDBJ whole genome shotgun (WGS) entry which is preliminary data.</text>
</comment>
<organism evidence="1 2">
    <name type="scientific">Pleurotus cornucopiae</name>
    <name type="common">Cornucopia mushroom</name>
    <dbReference type="NCBI Taxonomy" id="5321"/>
    <lineage>
        <taxon>Eukaryota</taxon>
        <taxon>Fungi</taxon>
        <taxon>Dikarya</taxon>
        <taxon>Basidiomycota</taxon>
        <taxon>Agaricomycotina</taxon>
        <taxon>Agaricomycetes</taxon>
        <taxon>Agaricomycetidae</taxon>
        <taxon>Agaricales</taxon>
        <taxon>Pleurotineae</taxon>
        <taxon>Pleurotaceae</taxon>
        <taxon>Pleurotus</taxon>
    </lineage>
</organism>
<accession>A0ACB7JCB7</accession>
<sequence length="2242" mass="253191">MSLTTNPNLEYDTGKGKSKEVPLPQLSSLESSPYVSSYPQTPHAQGVVDLSYDLLKPTSRMPAGLPRAGASVSRPPSASPTPSLRSLIPAQPETVESLLLGSEPENLFRETAAMFNILIEPIADSVERWHAIPDVHASEDPLKEVGGEAGIIPDQSERTAALMRAVLLRWRSPHRFLIWNDLSADLPQFLTKEFTLDADTMIAVQSNDSKVVPRFCLRVAILERMGHVILAVQQILVALSELRSIPASRAFSIDPQYTFVRSLEYSLDKARLELTWEMLLHRLSRAHDNIEAQIRSLRRYFTDSDARLSQSPRTELAKYWYPEKLRQSLPSHLRSPAEELVVNLKADGYRVPSYRERSPPPLSSASSRRPSQKQIQFAPVTAVIPAHPISRLPGLPSPTFKSGGPLSRPPSGERESWREPPAHLTSSTRPGAGQPYIASPREREPDHQLPRREDNLFQRRERRPGGPPSGSSDSSDDDRRRRIPPWQPPPGPPGGPPDRGDPENGGGRRRRPRRASPPRDPDDPDGPGRGPRPDSSPLRAAERWQVNHKIPLSSLPEWNGDGRTLIDYLTDLATFSDLGELMEADIAQIASSRFTDAAKDWFTTLPSEVRRIATSSYLQFVLCIREHFMDAHWIDERTIEYEEMRFRQEGHKRETPLQFVQRRLKYTRFLNSENDDNDVGMVQRVLRTQPACWAIHLNVETCRSVVELIRKLKSMNDGLIADWERSESRRQPRSQRYDSSTPSRRYYSRRISAHNVEGEDLSDESRSPSPTQEAFAVDFRRNEETRNKWPRGGSWDNYSFTRDDSRTSEQPPKDVCWICTSPKHVHRDCPHFAKWLGMRDAWLGRGKNERRSDIRTRVAKTVEVGNDDNIPRSTHVSLSYSSPSTHSSETPSTDEDPHEDFVNEVHLAESLSNPFDARRNSRIPFDQPHSVSGPKLIQAIRRRRFPEGCGSVGIRALRMQARVGSPRSPMIDARLDSGADVSLMSEDFLSTLDEPPDIKEGIRMRLYQLTGSAKVLGYVRTKLLVPTISGDIVQFELEAYIVRGMRVPLLLGEDFQTTYELGVARKASGQCEILPLDRSYRLSASASDDNDWGFKDRKAFTGQSFLKGKHRDREIWLVEKLLISDECSEFISALTTVITANNPYIPLANPTSRPVMVRKGDVVGHLYDPQTYLDAPRDAATFEKWSSAAVALKSILSTELESRPPKSSEEESENWGPKTAAIPEEAVSEDVLEAVNLGADIPEEVRPHLEEVLRKNSLAFGLGGRLGKVATKATIPLVQDAKPISLPMYGTSPAKKEVIDEQLKKWFENDVIEPSISPWGFPCLVIYRNGKPRLCVDYRKLNALTVADEFPIPRQSEIIQSLSGSQVISSFDALAGFNQMEIEESSRPKTAFRSHRGLFQFKRMPFGLRNGPSIFQRFMQEVLSPFLWIFALVYIDDIVVYSRSWAEHLRHLDAVLGAIAKAGVTLAPSKCFIGYSSILLLGQKVSRLGLSTHKEKVAAIMDLARPSSVQELQRYLGMIVYFSAYIPHYSHMAAPLFALLKKGVKWSWQTEHDIAFQNTRDALARAPVLGHPEQGSPYRLYTDASDYALGASLQQVQSIKVKDLAGSPAYGRLRRAFDAGMDIPSLVLKLPEGSDRPSGKSRTWASSFDETIVDIERVIAYWSRTLKPAERNYSATEQEALGAKEALVKFQPFIEGETITLITDHAALQWAKVYENSNRRLAAWGAVFAAYPKLTVVHRQGRVHSNVDPLSRLPRIPPHTSPTQDTIDAIIPDEDKQRLAQNAEGRKNAASKAAFSSWWLHEALDDRQEETEERRRDVYAVQTRRMAKTSRATRTPVQDAPSQGSSSPFPCEWDGAYEDLVNYWTYPEGIRPPEFVDEEMLSKAHLLVAFTPKALEEWKESYAKDTYFKEKFEASELRDPEKLLTPSRFRKGANELLYFVDADWRYRLCVPQGQVPFVLRQIHESSYESAHEGARKFASRLRELFFWPNLVKDATEYARSCDVCQKTKVDRTRKMGGLRPAHVPAYPYETVSLDLITGLPASGEEMFTAVLVIVDKLTKFALFLPTHDTLDQQGFARMFVKHVVNVYGLPTRVICDRDKRWTSAFWRSVVARYGCHLALSSAHHPQTDGQTEVLNATLETMLRAYVAKDRSAWSDYLSDLAFAYNSSVHSSTGHRPDFLLLGYKPRQSAALLVPNRDDANRPFLPSQRAEEFTQNLEEFRAAARDALILAQEKQARAFNAKR</sequence>
<protein>
    <submittedName>
        <fullName evidence="1">Uncharacterized protein</fullName>
    </submittedName>
</protein>
<name>A0ACB7JCB7_PLECO</name>
<reference evidence="1 2" key="1">
    <citation type="journal article" date="2021" name="Appl. Environ. Microbiol.">
        <title>Genetic linkage and physical mapping for an oyster mushroom Pleurotus cornucopiae and QTL analysis for the trait cap color.</title>
        <authorList>
            <person name="Zhang Y."/>
            <person name="Gao W."/>
            <person name="Sonnenberg A."/>
            <person name="Chen Q."/>
            <person name="Zhang J."/>
            <person name="Huang C."/>
        </authorList>
    </citation>
    <scope>NUCLEOTIDE SEQUENCE [LARGE SCALE GENOMIC DNA]</scope>
    <source>
        <strain evidence="1">CCMSSC00406</strain>
    </source>
</reference>
<dbReference type="EMBL" id="WQMT02000001">
    <property type="protein sequence ID" value="KAG9227415.1"/>
    <property type="molecule type" value="Genomic_DNA"/>
</dbReference>